<dbReference type="PROSITE" id="PS50054">
    <property type="entry name" value="TYR_PHOSPHATASE_DUAL"/>
    <property type="match status" value="1"/>
</dbReference>
<dbReference type="Gene3D" id="3.90.190.10">
    <property type="entry name" value="Protein tyrosine phosphatase superfamily"/>
    <property type="match status" value="1"/>
</dbReference>
<feature type="domain" description="Tyrosine-protein phosphatase" evidence="6">
    <location>
        <begin position="236"/>
        <end position="379"/>
    </location>
</feature>
<dbReference type="InterPro" id="IPR036873">
    <property type="entry name" value="Rhodanese-like_dom_sf"/>
</dbReference>
<dbReference type="AlphaFoldDB" id="A0A7M5WXC4"/>
<feature type="compositionally biased region" description="Basic and acidic residues" evidence="5">
    <location>
        <begin position="54"/>
        <end position="71"/>
    </location>
</feature>
<dbReference type="SMART" id="SM00195">
    <property type="entry name" value="DSPc"/>
    <property type="match status" value="1"/>
</dbReference>
<dbReference type="CDD" id="cd14498">
    <property type="entry name" value="DSP"/>
    <property type="match status" value="1"/>
</dbReference>
<comment type="similarity">
    <text evidence="1">Belongs to the protein-tyrosine phosphatase family. Non-receptor class dual specificity subfamily.</text>
</comment>
<keyword evidence="2" id="KW-0378">Hydrolase</keyword>
<dbReference type="PROSITE" id="PS00383">
    <property type="entry name" value="TYR_PHOSPHATASE_1"/>
    <property type="match status" value="1"/>
</dbReference>
<keyword evidence="3" id="KW-0904">Protein phosphatase</keyword>
<evidence type="ECO:0000256" key="5">
    <source>
        <dbReference type="SAM" id="MobiDB-lite"/>
    </source>
</evidence>
<keyword evidence="9" id="KW-1185">Reference proteome</keyword>
<dbReference type="OrthoDB" id="10252009at2759"/>
<feature type="region of interest" description="Disordered" evidence="5">
    <location>
        <begin position="49"/>
        <end position="86"/>
    </location>
</feature>
<dbReference type="InterPro" id="IPR016130">
    <property type="entry name" value="Tyr_Pase_AS"/>
</dbReference>
<evidence type="ECO:0000256" key="4">
    <source>
        <dbReference type="ARBA" id="ARBA00048336"/>
    </source>
</evidence>
<organism evidence="8 9">
    <name type="scientific">Clytia hemisphaerica</name>
    <dbReference type="NCBI Taxonomy" id="252671"/>
    <lineage>
        <taxon>Eukaryota</taxon>
        <taxon>Metazoa</taxon>
        <taxon>Cnidaria</taxon>
        <taxon>Hydrozoa</taxon>
        <taxon>Hydroidolina</taxon>
        <taxon>Leptothecata</taxon>
        <taxon>Obeliida</taxon>
        <taxon>Clytiidae</taxon>
        <taxon>Clytia</taxon>
    </lineage>
</organism>
<evidence type="ECO:0000256" key="1">
    <source>
        <dbReference type="ARBA" id="ARBA00008601"/>
    </source>
</evidence>
<dbReference type="FunFam" id="3.90.190.10:FF:000004">
    <property type="entry name" value="Protein phosphatase Slingshot homolog 2"/>
    <property type="match status" value="1"/>
</dbReference>
<dbReference type="InterPro" id="IPR020422">
    <property type="entry name" value="TYR_PHOSPHATASE_DUAL_dom"/>
</dbReference>
<dbReference type="GO" id="GO:0043409">
    <property type="term" value="P:negative regulation of MAPK cascade"/>
    <property type="evidence" value="ECO:0007669"/>
    <property type="project" value="TreeGrafter"/>
</dbReference>
<feature type="domain" description="Tyrosine specific protein phosphatases" evidence="7">
    <location>
        <begin position="299"/>
        <end position="357"/>
    </location>
</feature>
<evidence type="ECO:0000313" key="9">
    <source>
        <dbReference type="Proteomes" id="UP000594262"/>
    </source>
</evidence>
<dbReference type="EnsemblMetazoa" id="CLYHEMT014241.2">
    <property type="protein sequence ID" value="CLYHEMP014241.2"/>
    <property type="gene ID" value="CLYHEMG014241"/>
</dbReference>
<dbReference type="Pfam" id="PF00782">
    <property type="entry name" value="DSPc"/>
    <property type="match status" value="1"/>
</dbReference>
<dbReference type="GO" id="GO:0004722">
    <property type="term" value="F:protein serine/threonine phosphatase activity"/>
    <property type="evidence" value="ECO:0007669"/>
    <property type="project" value="UniProtKB-EC"/>
</dbReference>
<proteinExistence type="inferred from homology"/>
<evidence type="ECO:0000259" key="7">
    <source>
        <dbReference type="PROSITE" id="PS50056"/>
    </source>
</evidence>
<evidence type="ECO:0000256" key="3">
    <source>
        <dbReference type="ARBA" id="ARBA00022912"/>
    </source>
</evidence>
<name>A0A7M5WXC4_9CNID</name>
<dbReference type="InterPro" id="IPR000340">
    <property type="entry name" value="Dual-sp_phosphatase_cat-dom"/>
</dbReference>
<evidence type="ECO:0000259" key="6">
    <source>
        <dbReference type="PROSITE" id="PS50054"/>
    </source>
</evidence>
<comment type="catalytic activity">
    <reaction evidence="4">
        <text>O-phospho-L-threonyl-[protein] + H2O = L-threonyl-[protein] + phosphate</text>
        <dbReference type="Rhea" id="RHEA:47004"/>
        <dbReference type="Rhea" id="RHEA-COMP:11060"/>
        <dbReference type="Rhea" id="RHEA-COMP:11605"/>
        <dbReference type="ChEBI" id="CHEBI:15377"/>
        <dbReference type="ChEBI" id="CHEBI:30013"/>
        <dbReference type="ChEBI" id="CHEBI:43474"/>
        <dbReference type="ChEBI" id="CHEBI:61977"/>
        <dbReference type="EC" id="3.1.3.16"/>
    </reaction>
</comment>
<dbReference type="PROSITE" id="PS50056">
    <property type="entry name" value="TYR_PHOSPHATASE_2"/>
    <property type="match status" value="1"/>
</dbReference>
<accession>A0A7M5WXC4</accession>
<dbReference type="GO" id="GO:0005737">
    <property type="term" value="C:cytoplasm"/>
    <property type="evidence" value="ECO:0007669"/>
    <property type="project" value="TreeGrafter"/>
</dbReference>
<dbReference type="InterPro" id="IPR000387">
    <property type="entry name" value="Tyr_Pase_dom"/>
</dbReference>
<dbReference type="PANTHER" id="PTHR10159">
    <property type="entry name" value="DUAL SPECIFICITY PROTEIN PHOSPHATASE"/>
    <property type="match status" value="1"/>
</dbReference>
<protein>
    <submittedName>
        <fullName evidence="8">Uncharacterized protein</fullName>
    </submittedName>
</protein>
<dbReference type="InterPro" id="IPR029021">
    <property type="entry name" value="Prot-tyrosine_phosphatase-like"/>
</dbReference>
<evidence type="ECO:0000256" key="2">
    <source>
        <dbReference type="ARBA" id="ARBA00022801"/>
    </source>
</evidence>
<dbReference type="Proteomes" id="UP000594262">
    <property type="component" value="Unplaced"/>
</dbReference>
<evidence type="ECO:0000313" key="8">
    <source>
        <dbReference type="EnsemblMetazoa" id="CLYHEMP014241.2"/>
    </source>
</evidence>
<dbReference type="SUPFAM" id="SSF52821">
    <property type="entry name" value="Rhodanese/Cell cycle control phosphatase"/>
    <property type="match status" value="1"/>
</dbReference>
<dbReference type="SUPFAM" id="SSF52799">
    <property type="entry name" value="(Phosphotyrosine protein) phosphatases II"/>
    <property type="match status" value="1"/>
</dbReference>
<feature type="compositionally biased region" description="Polar residues" evidence="5">
    <location>
        <begin position="72"/>
        <end position="86"/>
    </location>
</feature>
<dbReference type="PANTHER" id="PTHR10159:SF529">
    <property type="entry name" value="TYROSINE-PROTEIN PHOSPHATASE DOMAIN-CONTAINING PROTEIN"/>
    <property type="match status" value="1"/>
</dbReference>
<sequence length="389" mass="44461">MIDKLGGVIKTNLLSKRFNKESLHNHHDNHHIMKKMGCGYSKLLSKQHKSSTKPFDEDAMRDRHVSTESKENPSSQGHQDVSKTSNHFTIPSIDDLPLNKDSCITMHDLYNLLNDGAMKMYIHDPFNLLLIDGRELDLYSTQHVITAKHHSIFGSDSNFVLRLSNYGMVIIYGSELQVNKSSTDSLLKLRAEVQEYVASDVLVLVEGFDQFHLNYPFLCTDKLIETVADRKELLCYPSMVLDSKLFQGRGDQATNENIIDVLKITHIVNITLEHQNAFPKKVKYFRLELDDVGESNLFEHFHKTSDFINEALSTKIGRVLVHCNMGVSRSSTITLAYLMKYKQWSLDLAFKTLKSRRSCAAPNDGFLQQLSKWEIEMLGQKLTDIDSLF</sequence>
<reference evidence="8" key="1">
    <citation type="submission" date="2021-01" db="UniProtKB">
        <authorList>
            <consortium name="EnsemblMetazoa"/>
        </authorList>
    </citation>
    <scope>IDENTIFICATION</scope>
</reference>